<organism evidence="1 2">
    <name type="scientific">Lindgomyces ingoldianus</name>
    <dbReference type="NCBI Taxonomy" id="673940"/>
    <lineage>
        <taxon>Eukaryota</taxon>
        <taxon>Fungi</taxon>
        <taxon>Dikarya</taxon>
        <taxon>Ascomycota</taxon>
        <taxon>Pezizomycotina</taxon>
        <taxon>Dothideomycetes</taxon>
        <taxon>Pleosporomycetidae</taxon>
        <taxon>Pleosporales</taxon>
        <taxon>Lindgomycetaceae</taxon>
        <taxon>Lindgomyces</taxon>
    </lineage>
</organism>
<evidence type="ECO:0000313" key="2">
    <source>
        <dbReference type="Proteomes" id="UP000799755"/>
    </source>
</evidence>
<protein>
    <submittedName>
        <fullName evidence="1">Uncharacterized protein</fullName>
    </submittedName>
</protein>
<keyword evidence="2" id="KW-1185">Reference proteome</keyword>
<name>A0ACB6RF60_9PLEO</name>
<proteinExistence type="predicted"/>
<accession>A0ACB6RF60</accession>
<comment type="caution">
    <text evidence="1">The sequence shown here is derived from an EMBL/GenBank/DDBJ whole genome shotgun (WGS) entry which is preliminary data.</text>
</comment>
<dbReference type="Proteomes" id="UP000799755">
    <property type="component" value="Unassembled WGS sequence"/>
</dbReference>
<evidence type="ECO:0000313" key="1">
    <source>
        <dbReference type="EMBL" id="KAF2477979.1"/>
    </source>
</evidence>
<sequence>MVQSPLLELRIRHIFAFQSTSMQSFSKARRSINQISTLFVPPPSRLCHFDPFQILSRSFYSLGPDVNRYSDMKKLPKDLQWPLHRHLHLTRFDYLRVGGGNANSLPTIRMGDVSRWPLSVRYPKAGLDSSIFYHKCLSIRGAPIPLETVAIPKEQWCTIHQEEQKFREYGCGQVQTANAKLAKRSIREFAIKNSLSHRFAPTGMDPITANVDYFIEDQGMTIRHSQP</sequence>
<dbReference type="EMBL" id="MU003492">
    <property type="protein sequence ID" value="KAF2477979.1"/>
    <property type="molecule type" value="Genomic_DNA"/>
</dbReference>
<reference evidence="1" key="1">
    <citation type="journal article" date="2020" name="Stud. Mycol.">
        <title>101 Dothideomycetes genomes: a test case for predicting lifestyles and emergence of pathogens.</title>
        <authorList>
            <person name="Haridas S."/>
            <person name="Albert R."/>
            <person name="Binder M."/>
            <person name="Bloem J."/>
            <person name="Labutti K."/>
            <person name="Salamov A."/>
            <person name="Andreopoulos B."/>
            <person name="Baker S."/>
            <person name="Barry K."/>
            <person name="Bills G."/>
            <person name="Bluhm B."/>
            <person name="Cannon C."/>
            <person name="Castanera R."/>
            <person name="Culley D."/>
            <person name="Daum C."/>
            <person name="Ezra D."/>
            <person name="Gonzalez J."/>
            <person name="Henrissat B."/>
            <person name="Kuo A."/>
            <person name="Liang C."/>
            <person name="Lipzen A."/>
            <person name="Lutzoni F."/>
            <person name="Magnuson J."/>
            <person name="Mondo S."/>
            <person name="Nolan M."/>
            <person name="Ohm R."/>
            <person name="Pangilinan J."/>
            <person name="Park H.-J."/>
            <person name="Ramirez L."/>
            <person name="Alfaro M."/>
            <person name="Sun H."/>
            <person name="Tritt A."/>
            <person name="Yoshinaga Y."/>
            <person name="Zwiers L.-H."/>
            <person name="Turgeon B."/>
            <person name="Goodwin S."/>
            <person name="Spatafora J."/>
            <person name="Crous P."/>
            <person name="Grigoriev I."/>
        </authorList>
    </citation>
    <scope>NUCLEOTIDE SEQUENCE</scope>
    <source>
        <strain evidence="1">ATCC 200398</strain>
    </source>
</reference>
<gene>
    <name evidence="1" type="ORF">BDR25DRAFT_348276</name>
</gene>